<dbReference type="AlphaFoldDB" id="A0A8G2BVK1"/>
<gene>
    <name evidence="4" type="ORF">SAMN05444001_1068</name>
</gene>
<feature type="compositionally biased region" description="Basic and acidic residues" evidence="1">
    <location>
        <begin position="151"/>
        <end position="160"/>
    </location>
</feature>
<name>A0A8G2BVK1_9BACT</name>
<dbReference type="RefSeq" id="WP_103982933.1">
    <property type="nucleotide sequence ID" value="NZ_FNVS01000006.1"/>
</dbReference>
<feature type="domain" description="DUF4099" evidence="3">
    <location>
        <begin position="160"/>
        <end position="242"/>
    </location>
</feature>
<feature type="compositionally biased region" description="Basic and acidic residues" evidence="1">
    <location>
        <begin position="488"/>
        <end position="498"/>
    </location>
</feature>
<organism evidence="4 5">
    <name type="scientific">Parabacteroides chinchillae</name>
    <dbReference type="NCBI Taxonomy" id="871327"/>
    <lineage>
        <taxon>Bacteria</taxon>
        <taxon>Pseudomonadati</taxon>
        <taxon>Bacteroidota</taxon>
        <taxon>Bacteroidia</taxon>
        <taxon>Bacteroidales</taxon>
        <taxon>Tannerellaceae</taxon>
        <taxon>Parabacteroides</taxon>
    </lineage>
</organism>
<accession>A0A8G2BVK1</accession>
<feature type="compositionally biased region" description="Low complexity" evidence="1">
    <location>
        <begin position="360"/>
        <end position="376"/>
    </location>
</feature>
<evidence type="ECO:0000259" key="3">
    <source>
        <dbReference type="Pfam" id="PF13351"/>
    </source>
</evidence>
<feature type="compositionally biased region" description="Polar residues" evidence="1">
    <location>
        <begin position="467"/>
        <end position="487"/>
    </location>
</feature>
<sequence length="524" mass="59806">MAKKTNERDVLIVRDEKTGEISVVAGLNADGTPKRVPAKAENTKDFMTFDRHGDVIDNFFKNFYRQCKEPYRFGFYRIAAEQADKLIDAMKELLKDPVVNAELLAPHKVDTSEYVRAVSEEEKQDNHNQQTPNEENMQEQKVQPENGQETPAEKRGYQPIDESKIDWNKFEAQYGLTRDDLVASKSLDKMLNYRKSEPLTVRVEVLGERQELGARLELKRLPDGSVDFVPDFVRKEARLDEPHKGHTFTDEEKKALQQTGNLGRVVDLVDKETGEIIPSFISIDRFTNKIEDVPANKVRITDKIGKTEISETEQALLRSGGYVRKEIELANGRKFPAILQVSAIDKGVEFVPRNARIWQGERQGQRNGQRNGQQENKPQENKPQENRQGQEQGERKGRAWVDENGNIKPIGKWKGVEFSEQQKADYVSGKTVRLENVPDDKGNPATIYIKFNHEKGRPLRYDNNPDTAQKVAPSNESRTQIAVNNEGKTNEATKHVKEPLQQGQTAPANERQQRQQNKPKGQRL</sequence>
<proteinExistence type="predicted"/>
<evidence type="ECO:0000313" key="4">
    <source>
        <dbReference type="EMBL" id="SEF74500.1"/>
    </source>
</evidence>
<feature type="region of interest" description="Disordered" evidence="1">
    <location>
        <begin position="118"/>
        <end position="160"/>
    </location>
</feature>
<keyword evidence="5" id="KW-1185">Reference proteome</keyword>
<evidence type="ECO:0000313" key="5">
    <source>
        <dbReference type="Proteomes" id="UP000236725"/>
    </source>
</evidence>
<protein>
    <recommendedName>
        <fullName evidence="6">DUF3945 domain-containing protein</fullName>
    </recommendedName>
</protein>
<feature type="region of interest" description="Disordered" evidence="1">
    <location>
        <begin position="467"/>
        <end position="524"/>
    </location>
</feature>
<comment type="caution">
    <text evidence="4">The sequence shown here is derived from an EMBL/GenBank/DDBJ whole genome shotgun (WGS) entry which is preliminary data.</text>
</comment>
<feature type="domain" description="DUF3945" evidence="2">
    <location>
        <begin position="414"/>
        <end position="457"/>
    </location>
</feature>
<dbReference type="Pfam" id="PF13351">
    <property type="entry name" value="DUF4099"/>
    <property type="match status" value="1"/>
</dbReference>
<dbReference type="Proteomes" id="UP000236725">
    <property type="component" value="Unassembled WGS sequence"/>
</dbReference>
<evidence type="ECO:0008006" key="6">
    <source>
        <dbReference type="Google" id="ProtNLM"/>
    </source>
</evidence>
<feature type="compositionally biased region" description="Basic and acidic residues" evidence="1">
    <location>
        <begin position="392"/>
        <end position="401"/>
    </location>
</feature>
<feature type="compositionally biased region" description="Polar residues" evidence="1">
    <location>
        <begin position="127"/>
        <end position="149"/>
    </location>
</feature>
<dbReference type="InterPro" id="IPR025222">
    <property type="entry name" value="DUF3945"/>
</dbReference>
<feature type="region of interest" description="Disordered" evidence="1">
    <location>
        <begin position="357"/>
        <end position="406"/>
    </location>
</feature>
<dbReference type="Pfam" id="PF13101">
    <property type="entry name" value="DUF3945"/>
    <property type="match status" value="2"/>
</dbReference>
<dbReference type="EMBL" id="FNVS01000006">
    <property type="protein sequence ID" value="SEF74500.1"/>
    <property type="molecule type" value="Genomic_DNA"/>
</dbReference>
<feature type="compositionally biased region" description="Polar residues" evidence="1">
    <location>
        <begin position="514"/>
        <end position="524"/>
    </location>
</feature>
<dbReference type="InterPro" id="IPR025343">
    <property type="entry name" value="DUF4099"/>
</dbReference>
<evidence type="ECO:0000256" key="1">
    <source>
        <dbReference type="SAM" id="MobiDB-lite"/>
    </source>
</evidence>
<feature type="domain" description="DUF3945" evidence="2">
    <location>
        <begin position="302"/>
        <end position="352"/>
    </location>
</feature>
<evidence type="ECO:0000259" key="2">
    <source>
        <dbReference type="Pfam" id="PF13101"/>
    </source>
</evidence>
<reference evidence="4 5" key="1">
    <citation type="submission" date="2016-10" db="EMBL/GenBank/DDBJ databases">
        <authorList>
            <person name="Varghese N."/>
            <person name="Submissions S."/>
        </authorList>
    </citation>
    <scope>NUCLEOTIDE SEQUENCE [LARGE SCALE GENOMIC DNA]</scope>
    <source>
        <strain evidence="4 5">DSM 29073</strain>
    </source>
</reference>